<feature type="domain" description="HTH gntR-type" evidence="4">
    <location>
        <begin position="73"/>
        <end position="141"/>
    </location>
</feature>
<sequence length="148" mass="16100">MSEASPRGTYLVISEKLRERIGADENAEVLPSEADLMREYGVGRNTVRRALNALQAEGVLESAPGIGWRIVRDGDRRSLAERMSDLIAEESLSVGDPYPSESQLCNRFGASRTAVRRVLAQMEGNGLLATVHGKGRTVRALPTPAVRP</sequence>
<feature type="domain" description="HTH gntR-type" evidence="4">
    <location>
        <begin position="5"/>
        <end position="73"/>
    </location>
</feature>
<evidence type="ECO:0000256" key="3">
    <source>
        <dbReference type="ARBA" id="ARBA00023163"/>
    </source>
</evidence>
<evidence type="ECO:0000313" key="6">
    <source>
        <dbReference type="Proteomes" id="UP001500151"/>
    </source>
</evidence>
<dbReference type="Proteomes" id="UP001500151">
    <property type="component" value="Unassembled WGS sequence"/>
</dbReference>
<keyword evidence="6" id="KW-1185">Reference proteome</keyword>
<name>A0ABN3QJG2_9ACTN</name>
<keyword evidence="2" id="KW-0238">DNA-binding</keyword>
<dbReference type="PANTHER" id="PTHR44846">
    <property type="entry name" value="MANNOSYL-D-GLYCERATE TRANSPORT/METABOLISM SYSTEM REPRESSOR MNGR-RELATED"/>
    <property type="match status" value="1"/>
</dbReference>
<dbReference type="SMART" id="SM00345">
    <property type="entry name" value="HTH_GNTR"/>
    <property type="match status" value="2"/>
</dbReference>
<dbReference type="InterPro" id="IPR036388">
    <property type="entry name" value="WH-like_DNA-bd_sf"/>
</dbReference>
<dbReference type="InterPro" id="IPR000524">
    <property type="entry name" value="Tscrpt_reg_HTH_GntR"/>
</dbReference>
<reference evidence="5 6" key="1">
    <citation type="journal article" date="2019" name="Int. J. Syst. Evol. Microbiol.">
        <title>The Global Catalogue of Microorganisms (GCM) 10K type strain sequencing project: providing services to taxonomists for standard genome sequencing and annotation.</title>
        <authorList>
            <consortium name="The Broad Institute Genomics Platform"/>
            <consortium name="The Broad Institute Genome Sequencing Center for Infectious Disease"/>
            <person name="Wu L."/>
            <person name="Ma J."/>
        </authorList>
    </citation>
    <scope>NUCLEOTIDE SEQUENCE [LARGE SCALE GENOMIC DNA]</scope>
    <source>
        <strain evidence="5 6">JCM 4524</strain>
    </source>
</reference>
<keyword evidence="3" id="KW-0804">Transcription</keyword>
<organism evidence="5 6">
    <name type="scientific">Streptomyces vastus</name>
    <dbReference type="NCBI Taxonomy" id="285451"/>
    <lineage>
        <taxon>Bacteria</taxon>
        <taxon>Bacillati</taxon>
        <taxon>Actinomycetota</taxon>
        <taxon>Actinomycetes</taxon>
        <taxon>Kitasatosporales</taxon>
        <taxon>Streptomycetaceae</taxon>
        <taxon>Streptomyces</taxon>
    </lineage>
</organism>
<dbReference type="EMBL" id="BAAASJ010000020">
    <property type="protein sequence ID" value="GAA2628073.1"/>
    <property type="molecule type" value="Genomic_DNA"/>
</dbReference>
<protein>
    <recommendedName>
        <fullName evidence="4">HTH gntR-type domain-containing protein</fullName>
    </recommendedName>
</protein>
<gene>
    <name evidence="5" type="ORF">GCM10010307_17660</name>
</gene>
<evidence type="ECO:0000313" key="5">
    <source>
        <dbReference type="EMBL" id="GAA2628073.1"/>
    </source>
</evidence>
<dbReference type="RefSeq" id="WP_344388762.1">
    <property type="nucleotide sequence ID" value="NZ_BAAASJ010000020.1"/>
</dbReference>
<comment type="caution">
    <text evidence="5">The sequence shown here is derived from an EMBL/GenBank/DDBJ whole genome shotgun (WGS) entry which is preliminary data.</text>
</comment>
<proteinExistence type="predicted"/>
<evidence type="ECO:0000256" key="2">
    <source>
        <dbReference type="ARBA" id="ARBA00023125"/>
    </source>
</evidence>
<dbReference type="PRINTS" id="PR00035">
    <property type="entry name" value="HTHGNTR"/>
</dbReference>
<dbReference type="InterPro" id="IPR050679">
    <property type="entry name" value="Bact_HTH_transcr_reg"/>
</dbReference>
<accession>A0ABN3QJG2</accession>
<dbReference type="Gene3D" id="1.10.10.10">
    <property type="entry name" value="Winged helix-like DNA-binding domain superfamily/Winged helix DNA-binding domain"/>
    <property type="match status" value="2"/>
</dbReference>
<dbReference type="PROSITE" id="PS50949">
    <property type="entry name" value="HTH_GNTR"/>
    <property type="match status" value="2"/>
</dbReference>
<dbReference type="PANTHER" id="PTHR44846:SF1">
    <property type="entry name" value="MANNOSYL-D-GLYCERATE TRANSPORT_METABOLISM SYSTEM REPRESSOR MNGR-RELATED"/>
    <property type="match status" value="1"/>
</dbReference>
<dbReference type="CDD" id="cd07377">
    <property type="entry name" value="WHTH_GntR"/>
    <property type="match status" value="2"/>
</dbReference>
<dbReference type="Pfam" id="PF00392">
    <property type="entry name" value="GntR"/>
    <property type="match status" value="2"/>
</dbReference>
<evidence type="ECO:0000256" key="1">
    <source>
        <dbReference type="ARBA" id="ARBA00023015"/>
    </source>
</evidence>
<keyword evidence="1" id="KW-0805">Transcription regulation</keyword>
<dbReference type="InterPro" id="IPR036390">
    <property type="entry name" value="WH_DNA-bd_sf"/>
</dbReference>
<evidence type="ECO:0000259" key="4">
    <source>
        <dbReference type="PROSITE" id="PS50949"/>
    </source>
</evidence>
<dbReference type="SUPFAM" id="SSF46785">
    <property type="entry name" value="Winged helix' DNA-binding domain"/>
    <property type="match status" value="2"/>
</dbReference>